<dbReference type="EMBL" id="JADCTT010000009">
    <property type="protein sequence ID" value="KAF9747822.1"/>
    <property type="molecule type" value="Genomic_DNA"/>
</dbReference>
<proteinExistence type="predicted"/>
<evidence type="ECO:0000256" key="1">
    <source>
        <dbReference type="SAM" id="MobiDB-lite"/>
    </source>
</evidence>
<evidence type="ECO:0000313" key="2">
    <source>
        <dbReference type="EMBL" id="KAF9747822.1"/>
    </source>
</evidence>
<sequence>MTQEVIDAVLKADVRCILSKGWSDRISSKVPQGEIAQLGPEPEIPLRFMSSSLLLTTGYFSKLMLQHTTAAQELRVPACGRASRPSSGRSSAISSSSPAG</sequence>
<reference evidence="2" key="1">
    <citation type="submission" date="2020-10" db="EMBL/GenBank/DDBJ databases">
        <title>High-Quality Genome Resource of Clonostachys rosea strain S41 by Oxford Nanopore Long-Read Sequencing.</title>
        <authorList>
            <person name="Wang H."/>
        </authorList>
    </citation>
    <scope>NUCLEOTIDE SEQUENCE</scope>
    <source>
        <strain evidence="2">S41</strain>
    </source>
</reference>
<dbReference type="AlphaFoldDB" id="A0A8H7MZF8"/>
<dbReference type="Proteomes" id="UP000616885">
    <property type="component" value="Unassembled WGS sequence"/>
</dbReference>
<feature type="compositionally biased region" description="Low complexity" evidence="1">
    <location>
        <begin position="80"/>
        <end position="100"/>
    </location>
</feature>
<protein>
    <submittedName>
        <fullName evidence="2">Uncharacterized protein</fullName>
    </submittedName>
</protein>
<accession>A0A8H7MZF8</accession>
<feature type="region of interest" description="Disordered" evidence="1">
    <location>
        <begin position="76"/>
        <end position="100"/>
    </location>
</feature>
<name>A0A8H7MZF8_BIOOC</name>
<gene>
    <name evidence="2" type="ORF">IM811_017327</name>
</gene>
<evidence type="ECO:0000313" key="3">
    <source>
        <dbReference type="Proteomes" id="UP000616885"/>
    </source>
</evidence>
<organism evidence="2 3">
    <name type="scientific">Bionectria ochroleuca</name>
    <name type="common">Gliocladium roseum</name>
    <dbReference type="NCBI Taxonomy" id="29856"/>
    <lineage>
        <taxon>Eukaryota</taxon>
        <taxon>Fungi</taxon>
        <taxon>Dikarya</taxon>
        <taxon>Ascomycota</taxon>
        <taxon>Pezizomycotina</taxon>
        <taxon>Sordariomycetes</taxon>
        <taxon>Hypocreomycetidae</taxon>
        <taxon>Hypocreales</taxon>
        <taxon>Bionectriaceae</taxon>
        <taxon>Clonostachys</taxon>
    </lineage>
</organism>
<comment type="caution">
    <text evidence="2">The sequence shown here is derived from an EMBL/GenBank/DDBJ whole genome shotgun (WGS) entry which is preliminary data.</text>
</comment>